<feature type="domain" description="CheW-like" evidence="2">
    <location>
        <begin position="58"/>
        <end position="181"/>
    </location>
</feature>
<accession>B4RFM5</accession>
<dbReference type="InterPro" id="IPR036061">
    <property type="entry name" value="CheW-like_dom_sf"/>
</dbReference>
<dbReference type="InterPro" id="IPR002545">
    <property type="entry name" value="CheW-lke_dom"/>
</dbReference>
<evidence type="ECO:0000313" key="4">
    <source>
        <dbReference type="Proteomes" id="UP000001868"/>
    </source>
</evidence>
<evidence type="ECO:0000313" key="3">
    <source>
        <dbReference type="EMBL" id="ACG77106.1"/>
    </source>
</evidence>
<dbReference type="eggNOG" id="COG0835">
    <property type="taxonomic scope" value="Bacteria"/>
</dbReference>
<protein>
    <submittedName>
        <fullName evidence="3">Chemotaxis signal transduction protein</fullName>
    </submittedName>
</protein>
<dbReference type="Pfam" id="PF01584">
    <property type="entry name" value="CheW"/>
    <property type="match status" value="1"/>
</dbReference>
<dbReference type="STRING" id="450851.PHZ_c0692"/>
<dbReference type="GO" id="GO:0006935">
    <property type="term" value="P:chemotaxis"/>
    <property type="evidence" value="ECO:0007669"/>
    <property type="project" value="InterPro"/>
</dbReference>
<reference evidence="3 4" key="1">
    <citation type="journal article" date="2008" name="BMC Genomics">
        <title>Complete genome of Phenylobacterium zucineum - a novel facultative intracellular bacterium isolated from human erythroleukemia cell line K562.</title>
        <authorList>
            <person name="Luo Y."/>
            <person name="Xu X."/>
            <person name="Ding Z."/>
            <person name="Liu Z."/>
            <person name="Zhang B."/>
            <person name="Yan Z."/>
            <person name="Sun J."/>
            <person name="Hu S."/>
            <person name="Hu X."/>
        </authorList>
    </citation>
    <scope>NUCLEOTIDE SEQUENCE [LARGE SCALE GENOMIC DNA]</scope>
    <source>
        <strain evidence="3 4">HLK1</strain>
    </source>
</reference>
<gene>
    <name evidence="3" type="ordered locus">PHZ_c0692</name>
</gene>
<dbReference type="OrthoDB" id="7999312at2"/>
<dbReference type="GO" id="GO:0007165">
    <property type="term" value="P:signal transduction"/>
    <property type="evidence" value="ECO:0007669"/>
    <property type="project" value="InterPro"/>
</dbReference>
<feature type="compositionally biased region" description="Basic and acidic residues" evidence="1">
    <location>
        <begin position="1"/>
        <end position="20"/>
    </location>
</feature>
<sequence length="199" mass="20903">MAEKARKRAPPDKRGPDRAGPDLARVSPARRRAILRERERALASRSETRAEAARGRRVLVCAVGANLYGLPMEQVARIKPFTRWGAAAARHPALVGLVADGGRVAPVFDLARLVGAGGAEAAQGGWLVLLGPPHRAALRIADLPAAAEVEALDGAGEDRARVLSGDHADKILVMLSVEALLAPTHTTSHRSTSSGVHAP</sequence>
<organism evidence="3 4">
    <name type="scientific">Phenylobacterium zucineum (strain HLK1)</name>
    <dbReference type="NCBI Taxonomy" id="450851"/>
    <lineage>
        <taxon>Bacteria</taxon>
        <taxon>Pseudomonadati</taxon>
        <taxon>Pseudomonadota</taxon>
        <taxon>Alphaproteobacteria</taxon>
        <taxon>Caulobacterales</taxon>
        <taxon>Caulobacteraceae</taxon>
        <taxon>Phenylobacterium</taxon>
    </lineage>
</organism>
<dbReference type="RefSeq" id="WP_012521254.1">
    <property type="nucleotide sequence ID" value="NC_011144.1"/>
</dbReference>
<dbReference type="SUPFAM" id="SSF50341">
    <property type="entry name" value="CheW-like"/>
    <property type="match status" value="1"/>
</dbReference>
<feature type="region of interest" description="Disordered" evidence="1">
    <location>
        <begin position="1"/>
        <end position="30"/>
    </location>
</feature>
<dbReference type="HOGENOM" id="CLU_1371098_0_0_5"/>
<dbReference type="AlphaFoldDB" id="B4RFM5"/>
<dbReference type="Proteomes" id="UP000001868">
    <property type="component" value="Chromosome"/>
</dbReference>
<evidence type="ECO:0000259" key="2">
    <source>
        <dbReference type="Pfam" id="PF01584"/>
    </source>
</evidence>
<proteinExistence type="predicted"/>
<evidence type="ECO:0000256" key="1">
    <source>
        <dbReference type="SAM" id="MobiDB-lite"/>
    </source>
</evidence>
<dbReference type="KEGG" id="pzu:PHZ_c0692"/>
<dbReference type="EMBL" id="CP000747">
    <property type="protein sequence ID" value="ACG77106.1"/>
    <property type="molecule type" value="Genomic_DNA"/>
</dbReference>
<name>B4RFM5_PHEZH</name>
<keyword evidence="4" id="KW-1185">Reference proteome</keyword>